<proteinExistence type="predicted"/>
<dbReference type="Proteomes" id="UP001243989">
    <property type="component" value="Unassembled WGS sequence"/>
</dbReference>
<dbReference type="RefSeq" id="XP_060445756.1">
    <property type="nucleotide sequence ID" value="XM_060592380.1"/>
</dbReference>
<dbReference type="AlphaFoldDB" id="A0AAJ0EFM6"/>
<feature type="compositionally biased region" description="Acidic residues" evidence="1">
    <location>
        <begin position="64"/>
        <end position="73"/>
    </location>
</feature>
<keyword evidence="3" id="KW-1185">Reference proteome</keyword>
<name>A0AAJ0EFM6_9PEZI</name>
<evidence type="ECO:0000313" key="3">
    <source>
        <dbReference type="Proteomes" id="UP001243989"/>
    </source>
</evidence>
<feature type="region of interest" description="Disordered" evidence="1">
    <location>
        <begin position="49"/>
        <end position="90"/>
    </location>
</feature>
<gene>
    <name evidence="2" type="ORF">BDP81DRAFT_449234</name>
</gene>
<protein>
    <submittedName>
        <fullName evidence="2">Uncharacterized protein</fullName>
    </submittedName>
</protein>
<dbReference type="GeneID" id="85477242"/>
<accession>A0AAJ0EFM6</accession>
<feature type="compositionally biased region" description="Basic and acidic residues" evidence="1">
    <location>
        <begin position="49"/>
        <end position="63"/>
    </location>
</feature>
<evidence type="ECO:0000313" key="2">
    <source>
        <dbReference type="EMBL" id="KAK1637149.1"/>
    </source>
</evidence>
<comment type="caution">
    <text evidence="2">The sequence shown here is derived from an EMBL/GenBank/DDBJ whole genome shotgun (WGS) entry which is preliminary data.</text>
</comment>
<organism evidence="2 3">
    <name type="scientific">Colletotrichum phormii</name>
    <dbReference type="NCBI Taxonomy" id="359342"/>
    <lineage>
        <taxon>Eukaryota</taxon>
        <taxon>Fungi</taxon>
        <taxon>Dikarya</taxon>
        <taxon>Ascomycota</taxon>
        <taxon>Pezizomycotina</taxon>
        <taxon>Sordariomycetes</taxon>
        <taxon>Hypocreomycetidae</taxon>
        <taxon>Glomerellales</taxon>
        <taxon>Glomerellaceae</taxon>
        <taxon>Colletotrichum</taxon>
        <taxon>Colletotrichum acutatum species complex</taxon>
    </lineage>
</organism>
<reference evidence="2" key="1">
    <citation type="submission" date="2021-06" db="EMBL/GenBank/DDBJ databases">
        <title>Comparative genomics, transcriptomics and evolutionary studies reveal genomic signatures of adaptation to plant cell wall in hemibiotrophic fungi.</title>
        <authorList>
            <consortium name="DOE Joint Genome Institute"/>
            <person name="Baroncelli R."/>
            <person name="Diaz J.F."/>
            <person name="Benocci T."/>
            <person name="Peng M."/>
            <person name="Battaglia E."/>
            <person name="Haridas S."/>
            <person name="Andreopoulos W."/>
            <person name="Labutti K."/>
            <person name="Pangilinan J."/>
            <person name="Floch G.L."/>
            <person name="Makela M.R."/>
            <person name="Henrissat B."/>
            <person name="Grigoriev I.V."/>
            <person name="Crouch J.A."/>
            <person name="De Vries R.P."/>
            <person name="Sukno S.A."/>
            <person name="Thon M.R."/>
        </authorList>
    </citation>
    <scope>NUCLEOTIDE SEQUENCE</scope>
    <source>
        <strain evidence="2">CBS 102054</strain>
    </source>
</reference>
<sequence length="439" mass="49250">MPLPCHFLLGSVRPVPHRVRLHPHHGVLRYLPSEAAVAQSYHTRALNLEYKEQDQQRRERDQEALEAQEEAQEDERGSRGRGRGSQEAQGQAEAAAAAAAVFASYLKPVRRRIALLLDYQGRTQLALCIPLTRAIPADGTPQYEPGLPERSCQATYTRAIVAASSFPPAQSRSGLWNFCLQDNRRHNYLCYVCLVLRLCLTGIWSPGQIIRTNPLRPFLVGGRVNACFPANHSQLVKGLRIQRQFRPFPLAFRESCWNPTAKEARLRNTDTCQRRRADLDAVPLQTADVPSCQQRRVEEGWKGTSNPHSAALRFASNPSDLHTLQGLNDYDWREKSWEGANTGNRCTGDCAVFVEDHGPPHTDHILFVAHAQPLRPRFRPSCDPLATLTGNDTLAKDAQLRFTSFVYDTRSSSTPRLAEQPYTVYSCHPSLNLPGLSDC</sequence>
<dbReference type="EMBL" id="JAHMHQ010000009">
    <property type="protein sequence ID" value="KAK1637149.1"/>
    <property type="molecule type" value="Genomic_DNA"/>
</dbReference>
<evidence type="ECO:0000256" key="1">
    <source>
        <dbReference type="SAM" id="MobiDB-lite"/>
    </source>
</evidence>